<evidence type="ECO:0000313" key="2">
    <source>
        <dbReference type="Proteomes" id="UP000050640"/>
    </source>
</evidence>
<organism evidence="2 3">
    <name type="scientific">Elaeophora elaphi</name>
    <dbReference type="NCBI Taxonomy" id="1147741"/>
    <lineage>
        <taxon>Eukaryota</taxon>
        <taxon>Metazoa</taxon>
        <taxon>Ecdysozoa</taxon>
        <taxon>Nematoda</taxon>
        <taxon>Chromadorea</taxon>
        <taxon>Rhabditida</taxon>
        <taxon>Spirurina</taxon>
        <taxon>Spiruromorpha</taxon>
        <taxon>Filarioidea</taxon>
        <taxon>Onchocercidae</taxon>
        <taxon>Elaeophora</taxon>
    </lineage>
</organism>
<feature type="compositionally biased region" description="Polar residues" evidence="1">
    <location>
        <begin position="1"/>
        <end position="13"/>
    </location>
</feature>
<reference evidence="3" key="1">
    <citation type="submission" date="2017-02" db="UniProtKB">
        <authorList>
            <consortium name="WormBaseParasite"/>
        </authorList>
    </citation>
    <scope>IDENTIFICATION</scope>
</reference>
<protein>
    <submittedName>
        <fullName evidence="3">Uncharacterized protein</fullName>
    </submittedName>
</protein>
<keyword evidence="2" id="KW-1185">Reference proteome</keyword>
<feature type="region of interest" description="Disordered" evidence="1">
    <location>
        <begin position="1"/>
        <end position="24"/>
    </location>
</feature>
<evidence type="ECO:0000256" key="1">
    <source>
        <dbReference type="SAM" id="MobiDB-lite"/>
    </source>
</evidence>
<dbReference type="WBParaSite" id="EEL_0000524701-mRNA-1">
    <property type="protein sequence ID" value="EEL_0000524701-mRNA-1"/>
    <property type="gene ID" value="EEL_0000524701"/>
</dbReference>
<accession>A0A0R3RTG5</accession>
<name>A0A0R3RTG5_9BILA</name>
<sequence length="82" mass="9547">MDTTATGSSIQSKQDNRSQLKHPIGELYEKRKKLLKEIAVFAEEEENMWEHSKPIIAQNIDDDENVKQSHRVCKEIAKQFSF</sequence>
<evidence type="ECO:0000313" key="3">
    <source>
        <dbReference type="WBParaSite" id="EEL_0000524701-mRNA-1"/>
    </source>
</evidence>
<feature type="compositionally biased region" description="Basic and acidic residues" evidence="1">
    <location>
        <begin position="14"/>
        <end position="24"/>
    </location>
</feature>
<dbReference type="AlphaFoldDB" id="A0A0R3RTG5"/>
<proteinExistence type="predicted"/>
<dbReference type="Proteomes" id="UP000050640">
    <property type="component" value="Unplaced"/>
</dbReference>